<dbReference type="AlphaFoldDB" id="K9UNK5"/>
<dbReference type="GO" id="GO:0042651">
    <property type="term" value="C:thylakoid membrane"/>
    <property type="evidence" value="ECO:0007669"/>
    <property type="project" value="InterPro"/>
</dbReference>
<dbReference type="GO" id="GO:0009522">
    <property type="term" value="C:photosystem I"/>
    <property type="evidence" value="ECO:0007669"/>
    <property type="project" value="UniProtKB-KW"/>
</dbReference>
<keyword evidence="3" id="KW-0602">Photosynthesis</keyword>
<dbReference type="HOGENOM" id="CLU_160496_1_0_3"/>
<keyword evidence="6 9" id="KW-1133">Transmembrane helix</keyword>
<keyword evidence="11" id="KW-1185">Reference proteome</keyword>
<evidence type="ECO:0000256" key="4">
    <source>
        <dbReference type="ARBA" id="ARBA00022692"/>
    </source>
</evidence>
<gene>
    <name evidence="10" type="ORF">Cha6605_5836</name>
</gene>
<comment type="similarity">
    <text evidence="2">Belongs to the PsaG/PsaK family.</text>
</comment>
<dbReference type="SUPFAM" id="SSF81563">
    <property type="entry name" value="Photosystem I reaction center subunit X, PsaK"/>
    <property type="match status" value="1"/>
</dbReference>
<evidence type="ECO:0000313" key="11">
    <source>
        <dbReference type="Proteomes" id="UP000010366"/>
    </source>
</evidence>
<evidence type="ECO:0000313" key="10">
    <source>
        <dbReference type="EMBL" id="AFY96687.1"/>
    </source>
</evidence>
<organism evidence="10 11">
    <name type="scientific">Chamaesiphon minutus (strain ATCC 27169 / PCC 6605)</name>
    <dbReference type="NCBI Taxonomy" id="1173020"/>
    <lineage>
        <taxon>Bacteria</taxon>
        <taxon>Bacillati</taxon>
        <taxon>Cyanobacteriota</taxon>
        <taxon>Cyanophyceae</taxon>
        <taxon>Gomontiellales</taxon>
        <taxon>Chamaesiphonaceae</taxon>
        <taxon>Chamaesiphon</taxon>
    </lineage>
</organism>
<dbReference type="InterPro" id="IPR035982">
    <property type="entry name" value="PSI_centre_PsaK_sf"/>
</dbReference>
<reference evidence="10 11" key="1">
    <citation type="submission" date="2012-05" db="EMBL/GenBank/DDBJ databases">
        <title>Finished chromosome of genome of Chamaesiphon sp. PCC 6605.</title>
        <authorList>
            <consortium name="US DOE Joint Genome Institute"/>
            <person name="Gugger M."/>
            <person name="Coursin T."/>
            <person name="Rippka R."/>
            <person name="Tandeau De Marsac N."/>
            <person name="Huntemann M."/>
            <person name="Wei C.-L."/>
            <person name="Han J."/>
            <person name="Detter J.C."/>
            <person name="Han C."/>
            <person name="Tapia R."/>
            <person name="Chen A."/>
            <person name="Kyrpides N."/>
            <person name="Mavromatis K."/>
            <person name="Markowitz V."/>
            <person name="Szeto E."/>
            <person name="Ivanova N."/>
            <person name="Pagani I."/>
            <person name="Pati A."/>
            <person name="Goodwin L."/>
            <person name="Nordberg H.P."/>
            <person name="Cantor M.N."/>
            <person name="Hua S.X."/>
            <person name="Woyke T."/>
            <person name="Kerfeld C.A."/>
        </authorList>
    </citation>
    <scope>NUCLEOTIDE SEQUENCE [LARGE SCALE GENOMIC DNA]</scope>
    <source>
        <strain evidence="11">ATCC 27169 / PCC 6605</strain>
    </source>
</reference>
<dbReference type="RefSeq" id="WP_015162762.1">
    <property type="nucleotide sequence ID" value="NC_019697.1"/>
</dbReference>
<dbReference type="Proteomes" id="UP000010366">
    <property type="component" value="Chromosome"/>
</dbReference>
<dbReference type="STRING" id="1173020.Cha6605_5836"/>
<dbReference type="GO" id="GO:0015979">
    <property type="term" value="P:photosynthesis"/>
    <property type="evidence" value="ECO:0007669"/>
    <property type="project" value="UniProtKB-KW"/>
</dbReference>
<proteinExistence type="inferred from homology"/>
<keyword evidence="4 9" id="KW-0812">Transmembrane</keyword>
<evidence type="ECO:0000256" key="5">
    <source>
        <dbReference type="ARBA" id="ARBA00022836"/>
    </source>
</evidence>
<evidence type="ECO:0000256" key="8">
    <source>
        <dbReference type="ARBA" id="ARBA00023136"/>
    </source>
</evidence>
<accession>K9UNK5</accession>
<dbReference type="KEGG" id="cmp:Cha6605_5836"/>
<feature type="transmembrane region" description="Helical" evidence="9">
    <location>
        <begin position="16"/>
        <end position="35"/>
    </location>
</feature>
<keyword evidence="7" id="KW-0793">Thylakoid</keyword>
<evidence type="ECO:0000256" key="3">
    <source>
        <dbReference type="ARBA" id="ARBA00022531"/>
    </source>
</evidence>
<keyword evidence="5" id="KW-0603">Photosystem I</keyword>
<dbReference type="PATRIC" id="fig|1173020.3.peg.6716"/>
<evidence type="ECO:0000256" key="7">
    <source>
        <dbReference type="ARBA" id="ARBA00023078"/>
    </source>
</evidence>
<dbReference type="EMBL" id="CP003600">
    <property type="protein sequence ID" value="AFY96687.1"/>
    <property type="molecule type" value="Genomic_DNA"/>
</dbReference>
<dbReference type="InterPro" id="IPR000549">
    <property type="entry name" value="PSI_PsaG/PsaK"/>
</dbReference>
<dbReference type="InterPro" id="IPR037101">
    <property type="entry name" value="PSI_PsaK_bact"/>
</dbReference>
<sequence>MLNNLIIAAIPHTEPWRFHTAFIMSAANLLAVAIVEWKFSLTARSAAIDTGGTPSLTAGKPELLANFNLSKLIAAMSFGHILGVGLVLGLTNVGII</sequence>
<feature type="transmembrane region" description="Helical" evidence="9">
    <location>
        <begin position="72"/>
        <end position="95"/>
    </location>
</feature>
<evidence type="ECO:0000256" key="2">
    <source>
        <dbReference type="ARBA" id="ARBA00006458"/>
    </source>
</evidence>
<comment type="subcellular location">
    <subcellularLocation>
        <location evidence="1">Membrane</location>
        <topology evidence="1">Multi-pass membrane protein</topology>
    </subcellularLocation>
</comment>
<keyword evidence="8 9" id="KW-0472">Membrane</keyword>
<protein>
    <submittedName>
        <fullName evidence="10">Photosystem I psaG / psaK</fullName>
    </submittedName>
</protein>
<evidence type="ECO:0000256" key="6">
    <source>
        <dbReference type="ARBA" id="ARBA00022989"/>
    </source>
</evidence>
<evidence type="ECO:0000256" key="1">
    <source>
        <dbReference type="ARBA" id="ARBA00004141"/>
    </source>
</evidence>
<dbReference type="Pfam" id="PF01241">
    <property type="entry name" value="PSI_PSAK"/>
    <property type="match status" value="1"/>
</dbReference>
<evidence type="ECO:0000256" key="9">
    <source>
        <dbReference type="SAM" id="Phobius"/>
    </source>
</evidence>
<dbReference type="Gene3D" id="1.20.860.20">
    <property type="entry name" value="Photosystem I PsaK, reaction centre"/>
    <property type="match status" value="1"/>
</dbReference>
<name>K9UNK5_CHAP6</name>